<reference evidence="2" key="2">
    <citation type="submission" date="2023-06" db="EMBL/GenBank/DDBJ databases">
        <authorList>
            <person name="Swenson N.G."/>
            <person name="Wegrzyn J.L."/>
            <person name="Mcevoy S.L."/>
        </authorList>
    </citation>
    <scope>NUCLEOTIDE SEQUENCE</scope>
    <source>
        <strain evidence="2">NS2018</strain>
        <tissue evidence="2">Leaf</tissue>
    </source>
</reference>
<keyword evidence="3" id="KW-1185">Reference proteome</keyword>
<sequence length="147" mass="15931">MFNKNSDTATSKGVVDSLESPAVSDENCENQSSSDPFEQVMKIMESRDQEGEIPSNLLGSALQTSSPAMSFHVSLNSPTQPPPIVPTNSHKMVTRAKAGVSRPRVYESVISIDISKTTPSSVKEALKSPAWKEAMQSEFDALQRSNT</sequence>
<dbReference type="Proteomes" id="UP001168877">
    <property type="component" value="Unassembled WGS sequence"/>
</dbReference>
<proteinExistence type="predicted"/>
<dbReference type="EMBL" id="JAUESC010000002">
    <property type="protein sequence ID" value="KAK0604302.1"/>
    <property type="molecule type" value="Genomic_DNA"/>
</dbReference>
<reference evidence="2" key="1">
    <citation type="journal article" date="2022" name="Plant J.">
        <title>Strategies of tolerance reflected in two North American maple genomes.</title>
        <authorList>
            <person name="McEvoy S.L."/>
            <person name="Sezen U.U."/>
            <person name="Trouern-Trend A."/>
            <person name="McMahon S.M."/>
            <person name="Schaberg P.G."/>
            <person name="Yang J."/>
            <person name="Wegrzyn J.L."/>
            <person name="Swenson N.G."/>
        </authorList>
    </citation>
    <scope>NUCLEOTIDE SEQUENCE</scope>
    <source>
        <strain evidence="2">NS2018</strain>
    </source>
</reference>
<feature type="region of interest" description="Disordered" evidence="1">
    <location>
        <begin position="1"/>
        <end position="36"/>
    </location>
</feature>
<organism evidence="2 3">
    <name type="scientific">Acer saccharum</name>
    <name type="common">Sugar maple</name>
    <dbReference type="NCBI Taxonomy" id="4024"/>
    <lineage>
        <taxon>Eukaryota</taxon>
        <taxon>Viridiplantae</taxon>
        <taxon>Streptophyta</taxon>
        <taxon>Embryophyta</taxon>
        <taxon>Tracheophyta</taxon>
        <taxon>Spermatophyta</taxon>
        <taxon>Magnoliopsida</taxon>
        <taxon>eudicotyledons</taxon>
        <taxon>Gunneridae</taxon>
        <taxon>Pentapetalae</taxon>
        <taxon>rosids</taxon>
        <taxon>malvids</taxon>
        <taxon>Sapindales</taxon>
        <taxon>Sapindaceae</taxon>
        <taxon>Hippocastanoideae</taxon>
        <taxon>Acereae</taxon>
        <taxon>Acer</taxon>
    </lineage>
</organism>
<evidence type="ECO:0000313" key="2">
    <source>
        <dbReference type="EMBL" id="KAK0604302.1"/>
    </source>
</evidence>
<comment type="caution">
    <text evidence="2">The sequence shown here is derived from an EMBL/GenBank/DDBJ whole genome shotgun (WGS) entry which is preliminary data.</text>
</comment>
<feature type="compositionally biased region" description="Polar residues" evidence="1">
    <location>
        <begin position="1"/>
        <end position="11"/>
    </location>
</feature>
<evidence type="ECO:0000313" key="3">
    <source>
        <dbReference type="Proteomes" id="UP001168877"/>
    </source>
</evidence>
<gene>
    <name evidence="2" type="ORF">LWI29_014288</name>
</gene>
<evidence type="ECO:0000256" key="1">
    <source>
        <dbReference type="SAM" id="MobiDB-lite"/>
    </source>
</evidence>
<name>A0AA39W5F4_ACESA</name>
<accession>A0AA39W5F4</accession>
<protein>
    <submittedName>
        <fullName evidence="2">Uncharacterized protein</fullName>
    </submittedName>
</protein>
<dbReference type="AlphaFoldDB" id="A0AA39W5F4"/>